<accession>A0A9P6RRG0</accession>
<keyword evidence="1" id="KW-0175">Coiled coil</keyword>
<evidence type="ECO:0000313" key="4">
    <source>
        <dbReference type="Proteomes" id="UP000738325"/>
    </source>
</evidence>
<dbReference type="AlphaFoldDB" id="A0A9P6RRG0"/>
<feature type="region of interest" description="Disordered" evidence="2">
    <location>
        <begin position="1"/>
        <end position="26"/>
    </location>
</feature>
<evidence type="ECO:0000256" key="2">
    <source>
        <dbReference type="SAM" id="MobiDB-lite"/>
    </source>
</evidence>
<sequence length="362" mass="41778">MLKHDRQGHLRPLTDAGSSSSRRSVWAGRTTHIPAPAEAGSSTPLKKSFWTTPGMATLIDWMSDPHNYQRLQNKDPALGQKAMAIRKEIAKYVKDARPEEDINWKDYQIKSKIQYIRKKYQAAKDLSSTIEGFLGPEESDALLARQLKICPPFERFESAENSIPLVNSLAFQQTLDIDNDSDEFTDDLSSIGDAEVYGDIARNTERFEDLQTDDRRGATSYKRRKSNSVGGVATVAASVHKMMDMTDRLLRGQDEHRNGIREREQAIERREKDFVANMMRIEADSRRNLENELAAKRKRFSEEMAEEKLEFKAEMSEERALLKQERRELESKRVEYYDTLRKVATLQKELELRSFLIPRKDI</sequence>
<feature type="coiled-coil region" evidence="1">
    <location>
        <begin position="286"/>
        <end position="335"/>
    </location>
</feature>
<keyword evidence="4" id="KW-1185">Reference proteome</keyword>
<evidence type="ECO:0000256" key="1">
    <source>
        <dbReference type="SAM" id="Coils"/>
    </source>
</evidence>
<dbReference type="OrthoDB" id="2449903at2759"/>
<proteinExistence type="predicted"/>
<gene>
    <name evidence="3" type="ORF">BGZ99_001481</name>
</gene>
<dbReference type="EMBL" id="JAAAIP010000138">
    <property type="protein sequence ID" value="KAG0324760.1"/>
    <property type="molecule type" value="Genomic_DNA"/>
</dbReference>
<name>A0A9P6RRG0_9FUNG</name>
<organism evidence="3 4">
    <name type="scientific">Dissophora globulifera</name>
    <dbReference type="NCBI Taxonomy" id="979702"/>
    <lineage>
        <taxon>Eukaryota</taxon>
        <taxon>Fungi</taxon>
        <taxon>Fungi incertae sedis</taxon>
        <taxon>Mucoromycota</taxon>
        <taxon>Mortierellomycotina</taxon>
        <taxon>Mortierellomycetes</taxon>
        <taxon>Mortierellales</taxon>
        <taxon>Mortierellaceae</taxon>
        <taxon>Dissophora</taxon>
    </lineage>
</organism>
<reference evidence="3" key="1">
    <citation type="journal article" date="2020" name="Fungal Divers.">
        <title>Resolving the Mortierellaceae phylogeny through synthesis of multi-gene phylogenetics and phylogenomics.</title>
        <authorList>
            <person name="Vandepol N."/>
            <person name="Liber J."/>
            <person name="Desiro A."/>
            <person name="Na H."/>
            <person name="Kennedy M."/>
            <person name="Barry K."/>
            <person name="Grigoriev I.V."/>
            <person name="Miller A.N."/>
            <person name="O'Donnell K."/>
            <person name="Stajich J.E."/>
            <person name="Bonito G."/>
        </authorList>
    </citation>
    <scope>NUCLEOTIDE SEQUENCE</scope>
    <source>
        <strain evidence="3">REB-010B</strain>
    </source>
</reference>
<protein>
    <submittedName>
        <fullName evidence="3">Uncharacterized protein</fullName>
    </submittedName>
</protein>
<dbReference type="Proteomes" id="UP000738325">
    <property type="component" value="Unassembled WGS sequence"/>
</dbReference>
<comment type="caution">
    <text evidence="3">The sequence shown here is derived from an EMBL/GenBank/DDBJ whole genome shotgun (WGS) entry which is preliminary data.</text>
</comment>
<evidence type="ECO:0000313" key="3">
    <source>
        <dbReference type="EMBL" id="KAG0324760.1"/>
    </source>
</evidence>